<proteinExistence type="predicted"/>
<name>A0A8X7BT71_9ARAC</name>
<sequence>MLSADPDAVAQPITVEEEKDLSNVPLISAEDEAYEEKEETLVDAIKDKAKGNINPVILGRERADLDDDEIEEEKPKPLKRKLNKLSRMTVAKLQQKVNLKASSRIPLVHQHWSFKRKYS</sequence>
<dbReference type="Proteomes" id="UP000886998">
    <property type="component" value="Unassembled WGS sequence"/>
</dbReference>
<dbReference type="EMBL" id="BMAV01003678">
    <property type="protein sequence ID" value="GFY43443.1"/>
    <property type="molecule type" value="Genomic_DNA"/>
</dbReference>
<keyword evidence="3" id="KW-1185">Reference proteome</keyword>
<dbReference type="EMBL" id="BMAV01002330">
    <property type="protein sequence ID" value="GFY41164.1"/>
    <property type="molecule type" value="Genomic_DNA"/>
</dbReference>
<evidence type="ECO:0000313" key="1">
    <source>
        <dbReference type="EMBL" id="GFY41164.1"/>
    </source>
</evidence>
<organism evidence="1 3">
    <name type="scientific">Trichonephila inaurata madagascariensis</name>
    <dbReference type="NCBI Taxonomy" id="2747483"/>
    <lineage>
        <taxon>Eukaryota</taxon>
        <taxon>Metazoa</taxon>
        <taxon>Ecdysozoa</taxon>
        <taxon>Arthropoda</taxon>
        <taxon>Chelicerata</taxon>
        <taxon>Arachnida</taxon>
        <taxon>Araneae</taxon>
        <taxon>Araneomorphae</taxon>
        <taxon>Entelegynae</taxon>
        <taxon>Araneoidea</taxon>
        <taxon>Nephilidae</taxon>
        <taxon>Trichonephila</taxon>
        <taxon>Trichonephila inaurata</taxon>
    </lineage>
</organism>
<evidence type="ECO:0000313" key="2">
    <source>
        <dbReference type="EMBL" id="GFY43443.1"/>
    </source>
</evidence>
<reference evidence="1" key="1">
    <citation type="submission" date="2020-08" db="EMBL/GenBank/DDBJ databases">
        <title>Multicomponent nature underlies the extraordinary mechanical properties of spider dragline silk.</title>
        <authorList>
            <person name="Kono N."/>
            <person name="Nakamura H."/>
            <person name="Mori M."/>
            <person name="Yoshida Y."/>
            <person name="Ohtoshi R."/>
            <person name="Malay A.D."/>
            <person name="Moran D.A.P."/>
            <person name="Tomita M."/>
            <person name="Numata K."/>
            <person name="Arakawa K."/>
        </authorList>
    </citation>
    <scope>NUCLEOTIDE SEQUENCE</scope>
</reference>
<gene>
    <name evidence="2" type="ORF">TNIN_220311</name>
    <name evidence="1" type="ORF">TNIN_297221</name>
</gene>
<evidence type="ECO:0000313" key="3">
    <source>
        <dbReference type="Proteomes" id="UP000886998"/>
    </source>
</evidence>
<protein>
    <submittedName>
        <fullName evidence="1">Uncharacterized protein</fullName>
    </submittedName>
</protein>
<comment type="caution">
    <text evidence="1">The sequence shown here is derived from an EMBL/GenBank/DDBJ whole genome shotgun (WGS) entry which is preliminary data.</text>
</comment>
<dbReference type="AlphaFoldDB" id="A0A8X7BT71"/>
<accession>A0A8X7BT71</accession>